<accession>A0ABV6L0T1</accession>
<gene>
    <name evidence="2" type="ORF">ACFFGT_03505</name>
</gene>
<dbReference type="EMBL" id="JBHLTS010000004">
    <property type="protein sequence ID" value="MFC0513246.1"/>
    <property type="molecule type" value="Genomic_DNA"/>
</dbReference>
<keyword evidence="1" id="KW-0732">Signal</keyword>
<evidence type="ECO:0000256" key="1">
    <source>
        <dbReference type="SAM" id="SignalP"/>
    </source>
</evidence>
<protein>
    <recommendedName>
        <fullName evidence="4">Outer membrane protein beta-barrel domain-containing protein</fullName>
    </recommendedName>
</protein>
<comment type="caution">
    <text evidence="2">The sequence shown here is derived from an EMBL/GenBank/DDBJ whole genome shotgun (WGS) entry which is preliminary data.</text>
</comment>
<dbReference type="InterPro" id="IPR011250">
    <property type="entry name" value="OMP/PagP_B-barrel"/>
</dbReference>
<keyword evidence="3" id="KW-1185">Reference proteome</keyword>
<dbReference type="SUPFAM" id="SSF56925">
    <property type="entry name" value="OMPA-like"/>
    <property type="match status" value="1"/>
</dbReference>
<feature type="chain" id="PRO_5046870024" description="Outer membrane protein beta-barrel domain-containing protein" evidence="1">
    <location>
        <begin position="21"/>
        <end position="422"/>
    </location>
</feature>
<sequence>MKPKSLLFLLFVLFPFFLKAQSNFKPGYVITINGQTIKGFVNEKEWDTNPASINFKTSLNTAEIKNYTANDINYFEVSNSVAYKRYSGFVSTDETNPARLPTGRDSSQRQDIIFLKLQQNGPNISLYSYNDAIKMRYFIADNKAEKTVELIFRQYFIPELGTATHSENVYVSQLYDLATKYNPGSDELKQLIENSRYNMFDLKKISEKINNLIVDNTHYGTSTSIDFFIGAGADATSYSFSGNGPFYENIPNKTSVAPFITAGFNFYPDASVGRFVLRGEVLYTSSSYETQVDLYYAQPEKPKATYRLKQHEIGLSPQVLYYVYNTNGVKVYIGGGVMVNLTSYSDNATTNNADPSQKLVNVLILDKRWLSYPVKAGLILNKKLEIALSYTFPSSITGIGATSVSNYSLKVSSIKGGLSYHF</sequence>
<feature type="signal peptide" evidence="1">
    <location>
        <begin position="1"/>
        <end position="20"/>
    </location>
</feature>
<dbReference type="Proteomes" id="UP001589828">
    <property type="component" value="Unassembled WGS sequence"/>
</dbReference>
<name>A0ABV6L0T1_9SPHI</name>
<proteinExistence type="predicted"/>
<organism evidence="2 3">
    <name type="scientific">Mucilaginibacter angelicae</name>
    <dbReference type="NCBI Taxonomy" id="869718"/>
    <lineage>
        <taxon>Bacteria</taxon>
        <taxon>Pseudomonadati</taxon>
        <taxon>Bacteroidota</taxon>
        <taxon>Sphingobacteriia</taxon>
        <taxon>Sphingobacteriales</taxon>
        <taxon>Sphingobacteriaceae</taxon>
        <taxon>Mucilaginibacter</taxon>
    </lineage>
</organism>
<reference evidence="2 3" key="1">
    <citation type="submission" date="2024-09" db="EMBL/GenBank/DDBJ databases">
        <authorList>
            <person name="Sun Q."/>
            <person name="Mori K."/>
        </authorList>
    </citation>
    <scope>NUCLEOTIDE SEQUENCE [LARGE SCALE GENOMIC DNA]</scope>
    <source>
        <strain evidence="2 3">NCAIM B.02415</strain>
    </source>
</reference>
<evidence type="ECO:0000313" key="3">
    <source>
        <dbReference type="Proteomes" id="UP001589828"/>
    </source>
</evidence>
<evidence type="ECO:0000313" key="2">
    <source>
        <dbReference type="EMBL" id="MFC0513246.1"/>
    </source>
</evidence>
<evidence type="ECO:0008006" key="4">
    <source>
        <dbReference type="Google" id="ProtNLM"/>
    </source>
</evidence>
<dbReference type="RefSeq" id="WP_377021119.1">
    <property type="nucleotide sequence ID" value="NZ_JBHLTS010000004.1"/>
</dbReference>